<sequence length="95" mass="10598">MPALLDNPPSVSWSHSDSTADFYELPTDGSEMHEALGWLLPHYNSVKLWMGLESEEGTELYLTASPSRKAEVVERLKVYEDDLSLFEPGVKAVGE</sequence>
<accession>A0A317ZNF2</accession>
<comment type="caution">
    <text evidence="1">The sequence shown here is derived from an EMBL/GenBank/DDBJ whole genome shotgun (WGS) entry which is preliminary data.</text>
</comment>
<dbReference type="EMBL" id="QHJQ01000001">
    <property type="protein sequence ID" value="PXA05369.1"/>
    <property type="molecule type" value="Genomic_DNA"/>
</dbReference>
<organism evidence="1 2">
    <name type="scientific">Coraliomargarita sinensis</name>
    <dbReference type="NCBI Taxonomy" id="2174842"/>
    <lineage>
        <taxon>Bacteria</taxon>
        <taxon>Pseudomonadati</taxon>
        <taxon>Verrucomicrobiota</taxon>
        <taxon>Opitutia</taxon>
        <taxon>Puniceicoccales</taxon>
        <taxon>Coraliomargaritaceae</taxon>
        <taxon>Coraliomargarita</taxon>
    </lineage>
</organism>
<dbReference type="Proteomes" id="UP000247099">
    <property type="component" value="Unassembled WGS sequence"/>
</dbReference>
<keyword evidence="2" id="KW-1185">Reference proteome</keyword>
<dbReference type="RefSeq" id="WP_110129450.1">
    <property type="nucleotide sequence ID" value="NZ_QHJQ01000001.1"/>
</dbReference>
<evidence type="ECO:0000313" key="1">
    <source>
        <dbReference type="EMBL" id="PXA05369.1"/>
    </source>
</evidence>
<evidence type="ECO:0000313" key="2">
    <source>
        <dbReference type="Proteomes" id="UP000247099"/>
    </source>
</evidence>
<gene>
    <name evidence="1" type="ORF">DDZ13_00445</name>
</gene>
<protein>
    <submittedName>
        <fullName evidence="1">Uncharacterized protein</fullName>
    </submittedName>
</protein>
<reference evidence="1 2" key="1">
    <citation type="submission" date="2018-05" db="EMBL/GenBank/DDBJ databases">
        <title>Coraliomargarita sinensis sp. nov., isolated from a marine solar saltern.</title>
        <authorList>
            <person name="Zhou L.Y."/>
        </authorList>
    </citation>
    <scope>NUCLEOTIDE SEQUENCE [LARGE SCALE GENOMIC DNA]</scope>
    <source>
        <strain evidence="1 2">WN38</strain>
    </source>
</reference>
<name>A0A317ZNF2_9BACT</name>
<dbReference type="InParanoid" id="A0A317ZNF2"/>
<proteinExistence type="predicted"/>
<dbReference type="OrthoDB" id="9863451at2"/>
<dbReference type="AlphaFoldDB" id="A0A317ZNF2"/>